<keyword evidence="1" id="KW-0472">Membrane</keyword>
<dbReference type="EMBL" id="VENP01000010">
    <property type="protein sequence ID" value="TNU76150.1"/>
    <property type="molecule type" value="Genomic_DNA"/>
</dbReference>
<proteinExistence type="predicted"/>
<evidence type="ECO:0000313" key="3">
    <source>
        <dbReference type="Proteomes" id="UP000313849"/>
    </source>
</evidence>
<feature type="transmembrane region" description="Helical" evidence="1">
    <location>
        <begin position="26"/>
        <end position="44"/>
    </location>
</feature>
<evidence type="ECO:0008006" key="4">
    <source>
        <dbReference type="Google" id="ProtNLM"/>
    </source>
</evidence>
<organism evidence="2 3">
    <name type="scientific">Miniimonas arenae</name>
    <dbReference type="NCBI Taxonomy" id="676201"/>
    <lineage>
        <taxon>Bacteria</taxon>
        <taxon>Bacillati</taxon>
        <taxon>Actinomycetota</taxon>
        <taxon>Actinomycetes</taxon>
        <taxon>Micrococcales</taxon>
        <taxon>Beutenbergiaceae</taxon>
        <taxon>Miniimonas</taxon>
    </lineage>
</organism>
<name>A0A5C5BES9_9MICO</name>
<dbReference type="AlphaFoldDB" id="A0A5C5BES9"/>
<keyword evidence="1" id="KW-1133">Transmembrane helix</keyword>
<dbReference type="OrthoDB" id="5148809at2"/>
<gene>
    <name evidence="2" type="ORF">FH969_04225</name>
</gene>
<protein>
    <recommendedName>
        <fullName evidence="4">ATP synthase subunit I</fullName>
    </recommendedName>
</protein>
<reference evidence="2 3" key="1">
    <citation type="submission" date="2019-06" db="EMBL/GenBank/DDBJ databases">
        <title>Draft genome sequence of Miniimonas arenae KCTC 19750T isolated from sea sand.</title>
        <authorList>
            <person name="Park S.-J."/>
        </authorList>
    </citation>
    <scope>NUCLEOTIDE SEQUENCE [LARGE SCALE GENOMIC DNA]</scope>
    <source>
        <strain evidence="2 3">KCTC 19750</strain>
    </source>
</reference>
<keyword evidence="1" id="KW-0812">Transmembrane</keyword>
<comment type="caution">
    <text evidence="2">The sequence shown here is derived from an EMBL/GenBank/DDBJ whole genome shotgun (WGS) entry which is preliminary data.</text>
</comment>
<feature type="transmembrane region" description="Helical" evidence="1">
    <location>
        <begin position="109"/>
        <end position="129"/>
    </location>
</feature>
<evidence type="ECO:0000313" key="2">
    <source>
        <dbReference type="EMBL" id="TNU76150.1"/>
    </source>
</evidence>
<feature type="transmembrane region" description="Helical" evidence="1">
    <location>
        <begin position="50"/>
        <end position="69"/>
    </location>
</feature>
<sequence>MTDARRTPAGPPTTPRELFAQILRRLVVVTAAVTVLGALLGLLLRGTPGLWGGLLGGLVGVIFCLTTVVTMQLGEGRSPQFLAVAVLGGWVVKMVVIIAILASLQGRTFYDKVVLAVTLVVMVLASLVIETMAVRGARIPVVNPSAGSTPEQ</sequence>
<keyword evidence="3" id="KW-1185">Reference proteome</keyword>
<feature type="transmembrane region" description="Helical" evidence="1">
    <location>
        <begin position="81"/>
        <end position="103"/>
    </location>
</feature>
<evidence type="ECO:0000256" key="1">
    <source>
        <dbReference type="SAM" id="Phobius"/>
    </source>
</evidence>
<dbReference type="Proteomes" id="UP000313849">
    <property type="component" value="Unassembled WGS sequence"/>
</dbReference>
<accession>A0A5C5BES9</accession>
<dbReference type="RefSeq" id="WP_139986252.1">
    <property type="nucleotide sequence ID" value="NZ_DAMDJA010000055.1"/>
</dbReference>